<accession>A0A1F5KKR5</accession>
<comment type="caution">
    <text evidence="1">The sequence shown here is derived from an EMBL/GenBank/DDBJ whole genome shotgun (WGS) entry which is preliminary data.</text>
</comment>
<proteinExistence type="predicted"/>
<dbReference type="Proteomes" id="UP000177328">
    <property type="component" value="Unassembled WGS sequence"/>
</dbReference>
<dbReference type="EMBL" id="MFDD01000002">
    <property type="protein sequence ID" value="OGE41211.1"/>
    <property type="molecule type" value="Genomic_DNA"/>
</dbReference>
<name>A0A1F5KKR5_9BACT</name>
<gene>
    <name evidence="1" type="ORF">A3D25_01630</name>
</gene>
<reference evidence="1 2" key="1">
    <citation type="journal article" date="2016" name="Nat. Commun.">
        <title>Thousands of microbial genomes shed light on interconnected biogeochemical processes in an aquifer system.</title>
        <authorList>
            <person name="Anantharaman K."/>
            <person name="Brown C.T."/>
            <person name="Hug L.A."/>
            <person name="Sharon I."/>
            <person name="Castelle C.J."/>
            <person name="Probst A.J."/>
            <person name="Thomas B.C."/>
            <person name="Singh A."/>
            <person name="Wilkins M.J."/>
            <person name="Karaoz U."/>
            <person name="Brodie E.L."/>
            <person name="Williams K.H."/>
            <person name="Hubbard S.S."/>
            <person name="Banfield J.F."/>
        </authorList>
    </citation>
    <scope>NUCLEOTIDE SEQUENCE [LARGE SCALE GENOMIC DNA]</scope>
</reference>
<evidence type="ECO:0000313" key="1">
    <source>
        <dbReference type="EMBL" id="OGE41211.1"/>
    </source>
</evidence>
<organism evidence="1 2">
    <name type="scientific">Candidatus Daviesbacteria bacterium RIFCSPHIGHO2_02_FULL_43_12</name>
    <dbReference type="NCBI Taxonomy" id="1797776"/>
    <lineage>
        <taxon>Bacteria</taxon>
        <taxon>Candidatus Daviesiibacteriota</taxon>
    </lineage>
</organism>
<dbReference type="AlphaFoldDB" id="A0A1F5KKR5"/>
<evidence type="ECO:0000313" key="2">
    <source>
        <dbReference type="Proteomes" id="UP000177328"/>
    </source>
</evidence>
<protein>
    <submittedName>
        <fullName evidence="1">Uncharacterized protein</fullName>
    </submittedName>
</protein>
<sequence>MEIGLVDRPINIKDLTIDIPTRRETGFNPKQDIFPSDWQGIRDTLENYRSSGASSLFNHAVNIKILDPEQDPTASFDQRNWDAIMGLINQKRGNSRWSQVAEKAVQVKMLSPTKFAEQFPNVNDYENMKNFFRTLFDSDPAAKARVLYDLKLLGHPLFDDLSLRPAAQEKLVEDIQQKRANPSGLATVVGLILNAKVLFEQNNPVPTLDIAEWDTMKQRLEGHRQQKNWVNFASLGATLALLSLPPLQITEAAIHVPRSSNSFHARQVVLPLVRKF</sequence>